<gene>
    <name evidence="2" type="ORF">C4886_13670</name>
</gene>
<proteinExistence type="predicted"/>
<keyword evidence="1" id="KW-0732">Signal</keyword>
<sequence>MKKWTKKILVAVLCLMMLQMPAAEPLIAVQTVQAASTAKAAKVKNGLKKEGGQYYYYVKGKKVKNTWKTVTVANKTTGKKMTYRYYFSNTGKAYKGGTFFGENYLLVKKIGGKYYGFNRYAQMVKGVYYSAYGQSRAGFYAFNTKTGVYDARTSSRLRKAFVREKSSAALRKALGRPLRTRKTDGCYGDGQEYLLEYTRFWVNTYKDKKGKEIVLDVISK</sequence>
<evidence type="ECO:0000256" key="1">
    <source>
        <dbReference type="SAM" id="SignalP"/>
    </source>
</evidence>
<name>A0A367FW31_9FIRM</name>
<evidence type="ECO:0000313" key="2">
    <source>
        <dbReference type="EMBL" id="RCH42660.1"/>
    </source>
</evidence>
<organism evidence="2 3">
    <name type="scientific">Blautia obeum</name>
    <dbReference type="NCBI Taxonomy" id="40520"/>
    <lineage>
        <taxon>Bacteria</taxon>
        <taxon>Bacillati</taxon>
        <taxon>Bacillota</taxon>
        <taxon>Clostridia</taxon>
        <taxon>Lachnospirales</taxon>
        <taxon>Lachnospiraceae</taxon>
        <taxon>Blautia</taxon>
    </lineage>
</organism>
<comment type="caution">
    <text evidence="2">The sequence shown here is derived from an EMBL/GenBank/DDBJ whole genome shotgun (WGS) entry which is preliminary data.</text>
</comment>
<evidence type="ECO:0000313" key="3">
    <source>
        <dbReference type="Proteomes" id="UP000253208"/>
    </source>
</evidence>
<dbReference type="AlphaFoldDB" id="A0A367FW31"/>
<dbReference type="SUPFAM" id="SSF69360">
    <property type="entry name" value="Cell wall binding repeat"/>
    <property type="match status" value="1"/>
</dbReference>
<reference evidence="2 3" key="1">
    <citation type="submission" date="2018-02" db="EMBL/GenBank/DDBJ databases">
        <title>Complete genome sequencing of Faecalibacterium prausnitzii strains isolated from the human gut.</title>
        <authorList>
            <person name="Fitzgerald B.C."/>
            <person name="Shkoporov A.N."/>
            <person name="Ross P.R."/>
            <person name="Hill C."/>
        </authorList>
    </citation>
    <scope>NUCLEOTIDE SEQUENCE [LARGE SCALE GENOMIC DNA]</scope>
    <source>
        <strain evidence="2 3">APC942/31-1</strain>
    </source>
</reference>
<dbReference type="Gene3D" id="2.10.270.10">
    <property type="entry name" value="Cholin Binding"/>
    <property type="match status" value="1"/>
</dbReference>
<dbReference type="Proteomes" id="UP000253208">
    <property type="component" value="Unassembled WGS sequence"/>
</dbReference>
<dbReference type="RefSeq" id="WP_110103280.1">
    <property type="nucleotide sequence ID" value="NZ_PSQG01000020.1"/>
</dbReference>
<feature type="signal peptide" evidence="1">
    <location>
        <begin position="1"/>
        <end position="22"/>
    </location>
</feature>
<dbReference type="EMBL" id="PSQG01000020">
    <property type="protein sequence ID" value="RCH42660.1"/>
    <property type="molecule type" value="Genomic_DNA"/>
</dbReference>
<feature type="chain" id="PRO_5038771978" evidence="1">
    <location>
        <begin position="23"/>
        <end position="220"/>
    </location>
</feature>
<accession>A0A367FW31</accession>
<protein>
    <submittedName>
        <fullName evidence="2">Uncharacterized protein</fullName>
    </submittedName>
</protein>